<protein>
    <submittedName>
        <fullName evidence="3">ATP-binding protein</fullName>
    </submittedName>
</protein>
<dbReference type="InterPro" id="IPR027417">
    <property type="entry name" value="P-loop_NTPase"/>
</dbReference>
<name>A0ABY4BR08_9FLAO</name>
<dbReference type="PANTHER" id="PTHR43566">
    <property type="entry name" value="CONSERVED PROTEIN"/>
    <property type="match status" value="1"/>
</dbReference>
<dbReference type="PANTHER" id="PTHR43566:SF1">
    <property type="entry name" value="AAA+ ATPASE DOMAIN-CONTAINING PROTEIN"/>
    <property type="match status" value="1"/>
</dbReference>
<dbReference type="InterPro" id="IPR041682">
    <property type="entry name" value="AAA_14"/>
</dbReference>
<dbReference type="Pfam" id="PF13635">
    <property type="entry name" value="DUF4143"/>
    <property type="match status" value="1"/>
</dbReference>
<dbReference type="RefSeq" id="WP_243550432.1">
    <property type="nucleotide sequence ID" value="NZ_CP094532.1"/>
</dbReference>
<dbReference type="GO" id="GO:0005524">
    <property type="term" value="F:ATP binding"/>
    <property type="evidence" value="ECO:0007669"/>
    <property type="project" value="UniProtKB-KW"/>
</dbReference>
<dbReference type="Gene3D" id="3.40.50.300">
    <property type="entry name" value="P-loop containing nucleotide triphosphate hydrolases"/>
    <property type="match status" value="1"/>
</dbReference>
<proteinExistence type="predicted"/>
<dbReference type="Pfam" id="PF13173">
    <property type="entry name" value="AAA_14"/>
    <property type="match status" value="1"/>
</dbReference>
<evidence type="ECO:0000313" key="4">
    <source>
        <dbReference type="Proteomes" id="UP000831460"/>
    </source>
</evidence>
<dbReference type="SUPFAM" id="SSF52540">
    <property type="entry name" value="P-loop containing nucleoside triphosphate hydrolases"/>
    <property type="match status" value="1"/>
</dbReference>
<gene>
    <name evidence="3" type="ORF">MTP09_03005</name>
</gene>
<accession>A0ABY4BR08</accession>
<evidence type="ECO:0000259" key="1">
    <source>
        <dbReference type="Pfam" id="PF13173"/>
    </source>
</evidence>
<keyword evidence="4" id="KW-1185">Reference proteome</keyword>
<keyword evidence="3" id="KW-0547">Nucleotide-binding</keyword>
<dbReference type="Proteomes" id="UP000831460">
    <property type="component" value="Chromosome"/>
</dbReference>
<feature type="domain" description="DUF4143" evidence="2">
    <location>
        <begin position="182"/>
        <end position="338"/>
    </location>
</feature>
<evidence type="ECO:0000259" key="2">
    <source>
        <dbReference type="Pfam" id="PF13635"/>
    </source>
</evidence>
<evidence type="ECO:0000313" key="3">
    <source>
        <dbReference type="EMBL" id="UOE41622.1"/>
    </source>
</evidence>
<organism evidence="3 4">
    <name type="scientific">Chryseobacterium suipulveris</name>
    <dbReference type="NCBI Taxonomy" id="2929800"/>
    <lineage>
        <taxon>Bacteria</taxon>
        <taxon>Pseudomonadati</taxon>
        <taxon>Bacteroidota</taxon>
        <taxon>Flavobacteriia</taxon>
        <taxon>Flavobacteriales</taxon>
        <taxon>Weeksellaceae</taxon>
        <taxon>Chryseobacterium group</taxon>
        <taxon>Chryseobacterium</taxon>
    </lineage>
</organism>
<sequence>MIARELSKNIKEDWDNKKAIVLLGPRQVGKTTLIQSLIQDKKALNLNGDDPQTRLQLSDASTNFLMNLVSDYDVLFIDEAQRIENIGLAVKILVDAKLDKQIIITGSSSLELGNEINEPLTGRKWEHHLFPLSWKEVRDEFTFAQAINRLEEFLIYGMYPEVVTSRQKEKVLLELSGSYLYKDILELTDIRKPDVLMKLLNALALQVGSEVSYNEIAKIIGIDRLTVVNYIDLLEKAFVVFRLYPFSTNQRNEITSKPKIYFYDNGIRNAIIGQFSPLISRNDEGELFENFFISEKYKRLNYNGFYGKMHYWRNTQQAEIDYLELNEGKINAYEIKYSPKRKVKFTKSFTEKYHPENTFVVNRDNFWEYL</sequence>
<dbReference type="EMBL" id="CP094532">
    <property type="protein sequence ID" value="UOE41622.1"/>
    <property type="molecule type" value="Genomic_DNA"/>
</dbReference>
<feature type="domain" description="AAA" evidence="1">
    <location>
        <begin position="17"/>
        <end position="137"/>
    </location>
</feature>
<reference evidence="3 4" key="1">
    <citation type="submission" date="2022-03" db="EMBL/GenBank/DDBJ databases">
        <title>Chryseobacterium sp. isolated from particulate matters in swine house.</title>
        <authorList>
            <person name="Won M."/>
            <person name="Kim S.-J."/>
            <person name="Kwon S.-W."/>
        </authorList>
    </citation>
    <scope>NUCLEOTIDE SEQUENCE [LARGE SCALE GENOMIC DNA]</scope>
    <source>
        <strain evidence="3 4">SC2-2</strain>
    </source>
</reference>
<keyword evidence="3" id="KW-0067">ATP-binding</keyword>
<dbReference type="InterPro" id="IPR025420">
    <property type="entry name" value="DUF4143"/>
</dbReference>